<reference evidence="2 3" key="1">
    <citation type="journal article" date="2019" name="Int. J. Syst. Evol. Microbiol.">
        <title>The Global Catalogue of Microorganisms (GCM) 10K type strain sequencing project: providing services to taxonomists for standard genome sequencing and annotation.</title>
        <authorList>
            <consortium name="The Broad Institute Genomics Platform"/>
            <consortium name="The Broad Institute Genome Sequencing Center for Infectious Disease"/>
            <person name="Wu L."/>
            <person name="Ma J."/>
        </authorList>
    </citation>
    <scope>NUCLEOTIDE SEQUENCE [LARGE SCALE GENOMIC DNA]</scope>
    <source>
        <strain evidence="2 3">JCM 3106</strain>
    </source>
</reference>
<comment type="caution">
    <text evidence="2">The sequence shown here is derived from an EMBL/GenBank/DDBJ whole genome shotgun (WGS) entry which is preliminary data.</text>
</comment>
<keyword evidence="1" id="KW-0812">Transmembrane</keyword>
<name>A0ABN3Y3X6_9ACTN</name>
<accession>A0ABN3Y3X6</accession>
<evidence type="ECO:0000313" key="2">
    <source>
        <dbReference type="EMBL" id="GAA3009558.1"/>
    </source>
</evidence>
<gene>
    <name evidence="2" type="ORF">GCM10017559_35070</name>
</gene>
<feature type="transmembrane region" description="Helical" evidence="1">
    <location>
        <begin position="6"/>
        <end position="26"/>
    </location>
</feature>
<dbReference type="RefSeq" id="WP_344895837.1">
    <property type="nucleotide sequence ID" value="NZ_BAAAWD010000007.1"/>
</dbReference>
<keyword evidence="3" id="KW-1185">Reference proteome</keyword>
<proteinExistence type="predicted"/>
<dbReference type="EMBL" id="BAAAWD010000007">
    <property type="protein sequence ID" value="GAA3009558.1"/>
    <property type="molecule type" value="Genomic_DNA"/>
</dbReference>
<organism evidence="2 3">
    <name type="scientific">Streptosporangium longisporum</name>
    <dbReference type="NCBI Taxonomy" id="46187"/>
    <lineage>
        <taxon>Bacteria</taxon>
        <taxon>Bacillati</taxon>
        <taxon>Actinomycetota</taxon>
        <taxon>Actinomycetes</taxon>
        <taxon>Streptosporangiales</taxon>
        <taxon>Streptosporangiaceae</taxon>
        <taxon>Streptosporangium</taxon>
    </lineage>
</organism>
<dbReference type="Proteomes" id="UP001499930">
    <property type="component" value="Unassembled WGS sequence"/>
</dbReference>
<keyword evidence="1" id="KW-1133">Transmembrane helix</keyword>
<evidence type="ECO:0000313" key="3">
    <source>
        <dbReference type="Proteomes" id="UP001499930"/>
    </source>
</evidence>
<evidence type="ECO:0000256" key="1">
    <source>
        <dbReference type="SAM" id="Phobius"/>
    </source>
</evidence>
<keyword evidence="1" id="KW-0472">Membrane</keyword>
<protein>
    <submittedName>
        <fullName evidence="2">Uncharacterized protein</fullName>
    </submittedName>
</protein>
<sequence>MRELIIGVVSSLIATGLTVTAGWFGLSWPRKLLLRLSSRVSGLGVVRAYKKQSAANNDLAADLRSARWIKALVGRGNELTRDSFQDVWRQRHTRLRSVHILLPDPADPGGWLRSREEEMRPVDPGFEPGLLAKQVSANVDYLSAVISANPKVEMRLFDAPHTCRAIITDRFAYFTPYLTGTHGRNSPCFVFGNGSVMYDHLLRTFENLWGAGR</sequence>